<feature type="compositionally biased region" description="Basic residues" evidence="1">
    <location>
        <begin position="1"/>
        <end position="10"/>
    </location>
</feature>
<proteinExistence type="predicted"/>
<name>A0A4R8QXH2_COLTR</name>
<feature type="region of interest" description="Disordered" evidence="1">
    <location>
        <begin position="1"/>
        <end position="33"/>
    </location>
</feature>
<evidence type="ECO:0000313" key="2">
    <source>
        <dbReference type="EMBL" id="TDZ41401.1"/>
    </source>
</evidence>
<dbReference type="Proteomes" id="UP000295703">
    <property type="component" value="Unassembled WGS sequence"/>
</dbReference>
<reference evidence="2 3" key="1">
    <citation type="submission" date="2018-12" db="EMBL/GenBank/DDBJ databases">
        <title>Genome sequence and assembly of Colletotrichum trifolii.</title>
        <authorList>
            <person name="Gan P."/>
            <person name="Shirasu K."/>
        </authorList>
    </citation>
    <scope>NUCLEOTIDE SEQUENCE [LARGE SCALE GENOMIC DNA]</scope>
    <source>
        <strain evidence="2 3">543-2</strain>
    </source>
</reference>
<accession>A0A4R8QXH2</accession>
<gene>
    <name evidence="2" type="ORF">CTRI78_v009669</name>
</gene>
<keyword evidence="3" id="KW-1185">Reference proteome</keyword>
<dbReference type="EMBL" id="RYZW01000137">
    <property type="protein sequence ID" value="TDZ41401.1"/>
    <property type="molecule type" value="Genomic_DNA"/>
</dbReference>
<protein>
    <submittedName>
        <fullName evidence="2">Uncharacterized protein</fullName>
    </submittedName>
</protein>
<dbReference type="AlphaFoldDB" id="A0A4R8QXH2"/>
<sequence length="91" mass="10063">MRRTKSRVGHHGPVQSSSSSRRRETISQGRGRFLNYKVDDKHLHPRSNLTLGLPCAHVHSGGGEAKESGKVGWASFDPGLYFPAEPANKQR</sequence>
<comment type="caution">
    <text evidence="2">The sequence shown here is derived from an EMBL/GenBank/DDBJ whole genome shotgun (WGS) entry which is preliminary data.</text>
</comment>
<organism evidence="2 3">
    <name type="scientific">Colletotrichum trifolii</name>
    <dbReference type="NCBI Taxonomy" id="5466"/>
    <lineage>
        <taxon>Eukaryota</taxon>
        <taxon>Fungi</taxon>
        <taxon>Dikarya</taxon>
        <taxon>Ascomycota</taxon>
        <taxon>Pezizomycotina</taxon>
        <taxon>Sordariomycetes</taxon>
        <taxon>Hypocreomycetidae</taxon>
        <taxon>Glomerellales</taxon>
        <taxon>Glomerellaceae</taxon>
        <taxon>Colletotrichum</taxon>
        <taxon>Colletotrichum orbiculare species complex</taxon>
    </lineage>
</organism>
<evidence type="ECO:0000313" key="3">
    <source>
        <dbReference type="Proteomes" id="UP000295703"/>
    </source>
</evidence>
<evidence type="ECO:0000256" key="1">
    <source>
        <dbReference type="SAM" id="MobiDB-lite"/>
    </source>
</evidence>